<dbReference type="EMBL" id="NBNE01009561">
    <property type="protein sequence ID" value="OWY98285.1"/>
    <property type="molecule type" value="Genomic_DNA"/>
</dbReference>
<name>A0A225UXN5_9STRA</name>
<dbReference type="AlphaFoldDB" id="A0A225UXN5"/>
<dbReference type="Pfam" id="PF00787">
    <property type="entry name" value="PX"/>
    <property type="match status" value="1"/>
</dbReference>
<evidence type="ECO:0000259" key="1">
    <source>
        <dbReference type="Pfam" id="PF00787"/>
    </source>
</evidence>
<feature type="domain" description="PX" evidence="1">
    <location>
        <begin position="62"/>
        <end position="120"/>
    </location>
</feature>
<reference evidence="3" key="1">
    <citation type="submission" date="2017-03" db="EMBL/GenBank/DDBJ databases">
        <title>Phytopthora megakarya and P. palmivora, two closely related causual agents of cacao black pod achieved similar genome size and gene model numbers by different mechanisms.</title>
        <authorList>
            <person name="Ali S."/>
            <person name="Shao J."/>
            <person name="Larry D.J."/>
            <person name="Kronmiller B."/>
            <person name="Shen D."/>
            <person name="Strem M.D."/>
            <person name="Melnick R.L."/>
            <person name="Guiltinan M.J."/>
            <person name="Tyler B.M."/>
            <person name="Meinhardt L.W."/>
            <person name="Bailey B.A."/>
        </authorList>
    </citation>
    <scope>NUCLEOTIDE SEQUENCE [LARGE SCALE GENOMIC DNA]</scope>
    <source>
        <strain evidence="3">zdho120</strain>
    </source>
</reference>
<keyword evidence="3" id="KW-1185">Reference proteome</keyword>
<protein>
    <recommendedName>
        <fullName evidence="1">PX domain-containing protein</fullName>
    </recommendedName>
</protein>
<dbReference type="InterPro" id="IPR001683">
    <property type="entry name" value="PX_dom"/>
</dbReference>
<organism evidence="2 3">
    <name type="scientific">Phytophthora megakarya</name>
    <dbReference type="NCBI Taxonomy" id="4795"/>
    <lineage>
        <taxon>Eukaryota</taxon>
        <taxon>Sar</taxon>
        <taxon>Stramenopiles</taxon>
        <taxon>Oomycota</taxon>
        <taxon>Peronosporomycetes</taxon>
        <taxon>Peronosporales</taxon>
        <taxon>Peronosporaceae</taxon>
        <taxon>Phytophthora</taxon>
    </lineage>
</organism>
<gene>
    <name evidence="2" type="ORF">PHMEG_00030979</name>
</gene>
<feature type="non-terminal residue" evidence="2">
    <location>
        <position position="131"/>
    </location>
</feature>
<sequence>MRLVVRDVTAILQVRVHVDGSQFDNSLMTQPEFLLSTRCPTWRNSIASGVASVPEFSRVSGHAELRHSFPQDMKLVGSPPPHRRRTWLRRHRSPKFLAKRCAELNEYLDRLLSSPTLRLTRFLDPRAPLVL</sequence>
<dbReference type="SUPFAM" id="SSF64268">
    <property type="entry name" value="PX domain"/>
    <property type="match status" value="1"/>
</dbReference>
<dbReference type="GO" id="GO:0035091">
    <property type="term" value="F:phosphatidylinositol binding"/>
    <property type="evidence" value="ECO:0007669"/>
    <property type="project" value="InterPro"/>
</dbReference>
<dbReference type="Proteomes" id="UP000198211">
    <property type="component" value="Unassembled WGS sequence"/>
</dbReference>
<evidence type="ECO:0000313" key="3">
    <source>
        <dbReference type="Proteomes" id="UP000198211"/>
    </source>
</evidence>
<proteinExistence type="predicted"/>
<evidence type="ECO:0000313" key="2">
    <source>
        <dbReference type="EMBL" id="OWY98285.1"/>
    </source>
</evidence>
<dbReference type="InterPro" id="IPR036871">
    <property type="entry name" value="PX_dom_sf"/>
</dbReference>
<dbReference type="Gene3D" id="3.30.1520.10">
    <property type="entry name" value="Phox-like domain"/>
    <property type="match status" value="1"/>
</dbReference>
<accession>A0A225UXN5</accession>
<comment type="caution">
    <text evidence="2">The sequence shown here is derived from an EMBL/GenBank/DDBJ whole genome shotgun (WGS) entry which is preliminary data.</text>
</comment>